<dbReference type="AlphaFoldDB" id="A0A9Q0P107"/>
<proteinExistence type="predicted"/>
<evidence type="ECO:0000313" key="1">
    <source>
        <dbReference type="EMBL" id="KAJ6679615.1"/>
    </source>
</evidence>
<gene>
    <name evidence="1" type="ORF">OIU79_019369</name>
</gene>
<evidence type="ECO:0000313" key="2">
    <source>
        <dbReference type="Proteomes" id="UP001151532"/>
    </source>
</evidence>
<reference evidence="1" key="2">
    <citation type="journal article" date="2023" name="Int. J. Mol. Sci.">
        <title>De Novo Assembly and Annotation of 11 Diverse Shrub Willow (Salix) Genomes Reveals Novel Gene Organization in Sex-Linked Regions.</title>
        <authorList>
            <person name="Hyden B."/>
            <person name="Feng K."/>
            <person name="Yates T.B."/>
            <person name="Jawdy S."/>
            <person name="Cereghino C."/>
            <person name="Smart L.B."/>
            <person name="Muchero W."/>
        </authorList>
    </citation>
    <scope>NUCLEOTIDE SEQUENCE</scope>
    <source>
        <tissue evidence="1">Shoot tip</tissue>
    </source>
</reference>
<name>A0A9Q0P107_SALPP</name>
<sequence length="68" mass="7265">MEAVCISSICTVDEAEVSSGGNRVPQPFVVRKLVPETDIDKPFHSFTLHIYSAIQQCKCNGSRPGGGG</sequence>
<organism evidence="1 2">
    <name type="scientific">Salix purpurea</name>
    <name type="common">Purple osier willow</name>
    <dbReference type="NCBI Taxonomy" id="77065"/>
    <lineage>
        <taxon>Eukaryota</taxon>
        <taxon>Viridiplantae</taxon>
        <taxon>Streptophyta</taxon>
        <taxon>Embryophyta</taxon>
        <taxon>Tracheophyta</taxon>
        <taxon>Spermatophyta</taxon>
        <taxon>Magnoliopsida</taxon>
        <taxon>eudicotyledons</taxon>
        <taxon>Gunneridae</taxon>
        <taxon>Pentapetalae</taxon>
        <taxon>rosids</taxon>
        <taxon>fabids</taxon>
        <taxon>Malpighiales</taxon>
        <taxon>Salicaceae</taxon>
        <taxon>Saliceae</taxon>
        <taxon>Salix</taxon>
    </lineage>
</organism>
<dbReference type="EMBL" id="JAPFFK010000020">
    <property type="protein sequence ID" value="KAJ6679615.1"/>
    <property type="molecule type" value="Genomic_DNA"/>
</dbReference>
<reference evidence="1" key="1">
    <citation type="submission" date="2022-11" db="EMBL/GenBank/DDBJ databases">
        <authorList>
            <person name="Hyden B.L."/>
            <person name="Feng K."/>
            <person name="Yates T."/>
            <person name="Jawdy S."/>
            <person name="Smart L.B."/>
            <person name="Muchero W."/>
        </authorList>
    </citation>
    <scope>NUCLEOTIDE SEQUENCE</scope>
    <source>
        <tissue evidence="1">Shoot tip</tissue>
    </source>
</reference>
<accession>A0A9Q0P107</accession>
<comment type="caution">
    <text evidence="1">The sequence shown here is derived from an EMBL/GenBank/DDBJ whole genome shotgun (WGS) entry which is preliminary data.</text>
</comment>
<protein>
    <submittedName>
        <fullName evidence="1">Uncharacterized protein</fullName>
    </submittedName>
</protein>
<dbReference type="Proteomes" id="UP001151532">
    <property type="component" value="Chromosome 14"/>
</dbReference>
<keyword evidence="2" id="KW-1185">Reference proteome</keyword>